<accession>A0A3N4P0W5</accession>
<gene>
    <name evidence="6" type="ORF">EGM88_00040</name>
</gene>
<dbReference type="Proteomes" id="UP000270856">
    <property type="component" value="Unassembled WGS sequence"/>
</dbReference>
<sequence length="164" mass="19240">MIFLYLETLLIVNKILKLKIPPALQFLIIAALMYGVSQSFGKQFTFPFQYVFAWLFFILGVIVGLISVLLFKTVNTSIDPLHPLKASKLITTNIYRYTRNPMCLGLLLILIGLFIIFGNYYNLILLILFVWYITTFQIKLEEQILHKIFGENFTIYCKKTRRWI</sequence>
<evidence type="ECO:0000256" key="4">
    <source>
        <dbReference type="ARBA" id="ARBA00023136"/>
    </source>
</evidence>
<dbReference type="AlphaFoldDB" id="A0A3N4P0W5"/>
<dbReference type="GO" id="GO:0032259">
    <property type="term" value="P:methylation"/>
    <property type="evidence" value="ECO:0007669"/>
    <property type="project" value="UniProtKB-KW"/>
</dbReference>
<feature type="transmembrane region" description="Helical" evidence="5">
    <location>
        <begin position="48"/>
        <end position="71"/>
    </location>
</feature>
<dbReference type="Gene3D" id="1.20.120.1630">
    <property type="match status" value="1"/>
</dbReference>
<dbReference type="GO" id="GO:0012505">
    <property type="term" value="C:endomembrane system"/>
    <property type="evidence" value="ECO:0007669"/>
    <property type="project" value="UniProtKB-SubCell"/>
</dbReference>
<dbReference type="GO" id="GO:0008168">
    <property type="term" value="F:methyltransferase activity"/>
    <property type="evidence" value="ECO:0007669"/>
    <property type="project" value="UniProtKB-KW"/>
</dbReference>
<keyword evidence="6" id="KW-0808">Transferase</keyword>
<evidence type="ECO:0000313" key="7">
    <source>
        <dbReference type="Proteomes" id="UP000270856"/>
    </source>
</evidence>
<protein>
    <submittedName>
        <fullName evidence="6">Isoprenylcysteine carboxylmethyltransferase family protein</fullName>
    </submittedName>
</protein>
<comment type="caution">
    <text evidence="6">The sequence shown here is derived from an EMBL/GenBank/DDBJ whole genome shotgun (WGS) entry which is preliminary data.</text>
</comment>
<dbReference type="EMBL" id="RPFJ01000001">
    <property type="protein sequence ID" value="RPE00778.1"/>
    <property type="molecule type" value="Genomic_DNA"/>
</dbReference>
<evidence type="ECO:0000313" key="6">
    <source>
        <dbReference type="EMBL" id="RPE00778.1"/>
    </source>
</evidence>
<keyword evidence="3 5" id="KW-1133">Transmembrane helix</keyword>
<evidence type="ECO:0000256" key="3">
    <source>
        <dbReference type="ARBA" id="ARBA00022989"/>
    </source>
</evidence>
<reference evidence="6 7" key="1">
    <citation type="submission" date="2018-11" db="EMBL/GenBank/DDBJ databases">
        <title>Aureibaculum marinum gen. nov., sp. nov., a member of the family Flavobacteriaceae isolated from the Bohai Sea.</title>
        <authorList>
            <person name="Ji X."/>
        </authorList>
    </citation>
    <scope>NUCLEOTIDE SEQUENCE [LARGE SCALE GENOMIC DNA]</scope>
    <source>
        <strain evidence="6 7">BH-SD17</strain>
    </source>
</reference>
<dbReference type="InterPro" id="IPR007318">
    <property type="entry name" value="Phopholipid_MeTrfase"/>
</dbReference>
<keyword evidence="4 5" id="KW-0472">Membrane</keyword>
<proteinExistence type="predicted"/>
<keyword evidence="6" id="KW-0489">Methyltransferase</keyword>
<evidence type="ECO:0000256" key="5">
    <source>
        <dbReference type="SAM" id="Phobius"/>
    </source>
</evidence>
<feature type="transmembrane region" description="Helical" evidence="5">
    <location>
        <begin position="20"/>
        <end position="36"/>
    </location>
</feature>
<keyword evidence="2 5" id="KW-0812">Transmembrane</keyword>
<name>A0A3N4P0W5_9FLAO</name>
<comment type="subcellular location">
    <subcellularLocation>
        <location evidence="1">Endomembrane system</location>
        <topology evidence="1">Multi-pass membrane protein</topology>
    </subcellularLocation>
</comment>
<evidence type="ECO:0000256" key="1">
    <source>
        <dbReference type="ARBA" id="ARBA00004127"/>
    </source>
</evidence>
<organism evidence="6 7">
    <name type="scientific">Aureibaculum marinum</name>
    <dbReference type="NCBI Taxonomy" id="2487930"/>
    <lineage>
        <taxon>Bacteria</taxon>
        <taxon>Pseudomonadati</taxon>
        <taxon>Bacteroidota</taxon>
        <taxon>Flavobacteriia</taxon>
        <taxon>Flavobacteriales</taxon>
        <taxon>Flavobacteriaceae</taxon>
        <taxon>Aureibaculum</taxon>
    </lineage>
</organism>
<keyword evidence="7" id="KW-1185">Reference proteome</keyword>
<dbReference type="PANTHER" id="PTHR12714">
    <property type="entry name" value="PROTEIN-S ISOPRENYLCYSTEINE O-METHYLTRANSFERASE"/>
    <property type="match status" value="1"/>
</dbReference>
<feature type="transmembrane region" description="Helical" evidence="5">
    <location>
        <begin position="106"/>
        <end position="133"/>
    </location>
</feature>
<dbReference type="Pfam" id="PF04191">
    <property type="entry name" value="PEMT"/>
    <property type="match status" value="1"/>
</dbReference>
<dbReference type="PANTHER" id="PTHR12714:SF24">
    <property type="entry name" value="SLR1182 PROTEIN"/>
    <property type="match status" value="1"/>
</dbReference>
<evidence type="ECO:0000256" key="2">
    <source>
        <dbReference type="ARBA" id="ARBA00022692"/>
    </source>
</evidence>
<dbReference type="OrthoDB" id="9809773at2"/>